<evidence type="ECO:0000256" key="3">
    <source>
        <dbReference type="ARBA" id="ARBA00022840"/>
    </source>
</evidence>
<evidence type="ECO:0000256" key="2">
    <source>
        <dbReference type="ARBA" id="ARBA00022741"/>
    </source>
</evidence>
<protein>
    <recommendedName>
        <fullName evidence="4">CoA-binding domain-containing protein</fullName>
    </recommendedName>
</protein>
<dbReference type="Gene3D" id="3.30.470.20">
    <property type="entry name" value="ATP-grasp fold, B domain"/>
    <property type="match status" value="1"/>
</dbReference>
<keyword evidence="1" id="KW-0436">Ligase</keyword>
<dbReference type="SUPFAM" id="SSF56059">
    <property type="entry name" value="Glutathione synthetase ATP-binding domain-like"/>
    <property type="match status" value="1"/>
</dbReference>
<dbReference type="GO" id="GO:0043758">
    <property type="term" value="F:acetate-CoA ligase (ADP-forming) activity"/>
    <property type="evidence" value="ECO:0007669"/>
    <property type="project" value="InterPro"/>
</dbReference>
<dbReference type="EMBL" id="LAZR01003699">
    <property type="protein sequence ID" value="KKN15570.1"/>
    <property type="molecule type" value="Genomic_DNA"/>
</dbReference>
<dbReference type="SUPFAM" id="SSF51735">
    <property type="entry name" value="NAD(P)-binding Rossmann-fold domains"/>
    <property type="match status" value="1"/>
</dbReference>
<keyword evidence="2" id="KW-0547">Nucleotide-binding</keyword>
<dbReference type="Gene3D" id="3.40.50.720">
    <property type="entry name" value="NAD(P)-binding Rossmann-like Domain"/>
    <property type="match status" value="1"/>
</dbReference>
<dbReference type="InterPro" id="IPR051538">
    <property type="entry name" value="Acyl-CoA_Synth/Transferase"/>
</dbReference>
<accession>A0A0F9N7K8</accession>
<evidence type="ECO:0000256" key="1">
    <source>
        <dbReference type="ARBA" id="ARBA00022598"/>
    </source>
</evidence>
<comment type="caution">
    <text evidence="5">The sequence shown here is derived from an EMBL/GenBank/DDBJ whole genome shotgun (WGS) entry which is preliminary data.</text>
</comment>
<dbReference type="Pfam" id="PF19045">
    <property type="entry name" value="Ligase_CoA_2"/>
    <property type="match status" value="1"/>
</dbReference>
<reference evidence="5" key="1">
    <citation type="journal article" date="2015" name="Nature">
        <title>Complex archaea that bridge the gap between prokaryotes and eukaryotes.</title>
        <authorList>
            <person name="Spang A."/>
            <person name="Saw J.H."/>
            <person name="Jorgensen S.L."/>
            <person name="Zaremba-Niedzwiedzka K."/>
            <person name="Martijn J."/>
            <person name="Lind A.E."/>
            <person name="van Eijk R."/>
            <person name="Schleper C."/>
            <person name="Guy L."/>
            <person name="Ettema T.J."/>
        </authorList>
    </citation>
    <scope>NUCLEOTIDE SEQUENCE</scope>
</reference>
<dbReference type="GO" id="GO:0005524">
    <property type="term" value="F:ATP binding"/>
    <property type="evidence" value="ECO:0007669"/>
    <property type="project" value="UniProtKB-KW"/>
</dbReference>
<dbReference type="InterPro" id="IPR016102">
    <property type="entry name" value="Succinyl-CoA_synth-like"/>
</dbReference>
<dbReference type="InterPro" id="IPR032875">
    <property type="entry name" value="Succ_CoA_lig_flav_dom"/>
</dbReference>
<dbReference type="PANTHER" id="PTHR43334">
    <property type="entry name" value="ACETATE--COA LIGASE [ADP-FORMING]"/>
    <property type="match status" value="1"/>
</dbReference>
<dbReference type="AlphaFoldDB" id="A0A0F9N7K8"/>
<dbReference type="PANTHER" id="PTHR43334:SF2">
    <property type="entry name" value="ACETATE--COA LIGASE [ADP-FORMING]"/>
    <property type="match status" value="1"/>
</dbReference>
<dbReference type="Gene3D" id="3.30.1490.20">
    <property type="entry name" value="ATP-grasp fold, A domain"/>
    <property type="match status" value="1"/>
</dbReference>
<keyword evidence="3" id="KW-0067">ATP-binding</keyword>
<dbReference type="SUPFAM" id="SSF52210">
    <property type="entry name" value="Succinyl-CoA synthetase domains"/>
    <property type="match status" value="2"/>
</dbReference>
<organism evidence="5">
    <name type="scientific">marine sediment metagenome</name>
    <dbReference type="NCBI Taxonomy" id="412755"/>
    <lineage>
        <taxon>unclassified sequences</taxon>
        <taxon>metagenomes</taxon>
        <taxon>ecological metagenomes</taxon>
    </lineage>
</organism>
<dbReference type="Pfam" id="PF13380">
    <property type="entry name" value="CoA_binding_2"/>
    <property type="match status" value="1"/>
</dbReference>
<proteinExistence type="predicted"/>
<dbReference type="InterPro" id="IPR043938">
    <property type="entry name" value="Ligase_CoA_dom"/>
</dbReference>
<dbReference type="SMART" id="SM00881">
    <property type="entry name" value="CoA_binding"/>
    <property type="match status" value="1"/>
</dbReference>
<sequence length="703" mass="76833">MPQKQKEIKMLDALFKPKSVAIIGASNNPLSIGHIVMQNLLDHNYKGPIYPINPKSKFIKSFRAYPSVTDIPDEIDLVNISIKNTLVPDVLEECGKKGVKFAIVHTAGFKEVGAEGLALEKQIVEIAHKHGMRIYGPNSQGIQNSDPEISVYANFTFVPMSPGNISIVAQSGGVGETLKLHLYRVGKGIRMYSSFGNEADVSMNEIIDYYGQDEETKVIMVHIETLKDPSGFLEVASRATPKKPILALKTGKTSEGTKAVASHTGALVEQETIADAIFKKSGVLRFDTQEDMVDAAIAFSNQPVPKGDRVVIVTNTGGPAIIGVDECISAGLKLAELSLKTKDTLGKLVFKEATISNPVDVVATAGPEQYGGTVEALLKDPNINSLLLVFVTAPFVDCEGIAHKLGEIGKASKKPIVCQVITIEKWAEVIRIIRESGIPVYDFAETAARALSSMTKYGKIAKRKAPLYKEYDVNKTGTEKILSYHRGEEKFLPQHDVFKILRCYGIPTVKSMRIKKKAELDSTASKIKYPLVLKVDAEEIIHKTEAGGVSLNLKDNASLQAAFDRMAEKFEKEKPGFILQEYLESGKEVIMGTKRNEGVQPTLMFGLGGIFVEVIKDVQFRLAPLSREDTLEMIHSIKGHPILEGVRGEKGVDIDSLAEILVRLSQLASDFPEIDEMDLNPVFAFDKGKGAKVVDARLKIVGA</sequence>
<dbReference type="InterPro" id="IPR036291">
    <property type="entry name" value="NAD(P)-bd_dom_sf"/>
</dbReference>
<dbReference type="Gene3D" id="3.40.50.261">
    <property type="entry name" value="Succinyl-CoA synthetase domains"/>
    <property type="match status" value="2"/>
</dbReference>
<dbReference type="Pfam" id="PF13549">
    <property type="entry name" value="ATP-grasp_5"/>
    <property type="match status" value="1"/>
</dbReference>
<feature type="domain" description="CoA-binding" evidence="4">
    <location>
        <begin position="14"/>
        <end position="109"/>
    </location>
</feature>
<dbReference type="InterPro" id="IPR003781">
    <property type="entry name" value="CoA-bd"/>
</dbReference>
<evidence type="ECO:0000259" key="4">
    <source>
        <dbReference type="SMART" id="SM00881"/>
    </source>
</evidence>
<dbReference type="Pfam" id="PF13607">
    <property type="entry name" value="Succ_CoA_lig"/>
    <property type="match status" value="1"/>
</dbReference>
<dbReference type="InterPro" id="IPR013815">
    <property type="entry name" value="ATP_grasp_subdomain_1"/>
</dbReference>
<name>A0A0F9N7K8_9ZZZZ</name>
<gene>
    <name evidence="5" type="ORF">LCGC14_0984740</name>
</gene>
<evidence type="ECO:0000313" key="5">
    <source>
        <dbReference type="EMBL" id="KKN15570.1"/>
    </source>
</evidence>